<evidence type="ECO:0000256" key="4">
    <source>
        <dbReference type="ARBA" id="ARBA00022729"/>
    </source>
</evidence>
<dbReference type="Proteomes" id="UP000003919">
    <property type="component" value="Unassembled WGS sequence"/>
</dbReference>
<dbReference type="GO" id="GO:0046872">
    <property type="term" value="F:metal ion binding"/>
    <property type="evidence" value="ECO:0007669"/>
    <property type="project" value="UniProtKB-KW"/>
</dbReference>
<dbReference type="Pfam" id="PF00884">
    <property type="entry name" value="Sulfatase"/>
    <property type="match status" value="1"/>
</dbReference>
<dbReference type="RefSeq" id="WP_008202169.1">
    <property type="nucleotide sequence ID" value="NZ_CM001023.1"/>
</dbReference>
<dbReference type="InterPro" id="IPR000917">
    <property type="entry name" value="Sulfatase_N"/>
</dbReference>
<dbReference type="InterPro" id="IPR017850">
    <property type="entry name" value="Alkaline_phosphatase_core_sf"/>
</dbReference>
<dbReference type="EMBL" id="AAXU02000001">
    <property type="protein sequence ID" value="EAZ79273.1"/>
    <property type="molecule type" value="Genomic_DNA"/>
</dbReference>
<evidence type="ECO:0000256" key="3">
    <source>
        <dbReference type="ARBA" id="ARBA00022723"/>
    </source>
</evidence>
<comment type="caution">
    <text evidence="8">The sequence shown here is derived from an EMBL/GenBank/DDBJ whole genome shotgun (WGS) entry which is preliminary data.</text>
</comment>
<evidence type="ECO:0000256" key="6">
    <source>
        <dbReference type="ARBA" id="ARBA00022837"/>
    </source>
</evidence>
<dbReference type="PROSITE" id="PS51257">
    <property type="entry name" value="PROKAR_LIPOPROTEIN"/>
    <property type="match status" value="1"/>
</dbReference>
<evidence type="ECO:0000256" key="5">
    <source>
        <dbReference type="ARBA" id="ARBA00022801"/>
    </source>
</evidence>
<dbReference type="PANTHER" id="PTHR42693">
    <property type="entry name" value="ARYLSULFATASE FAMILY MEMBER"/>
    <property type="match status" value="1"/>
</dbReference>
<dbReference type="CDD" id="cd16144">
    <property type="entry name" value="ARS_like"/>
    <property type="match status" value="1"/>
</dbReference>
<evidence type="ECO:0000256" key="2">
    <source>
        <dbReference type="ARBA" id="ARBA00008779"/>
    </source>
</evidence>
<name>A3I2G9_9BACT</name>
<protein>
    <submittedName>
        <fullName evidence="8">Sulfatase family protein</fullName>
    </submittedName>
</protein>
<keyword evidence="3" id="KW-0479">Metal-binding</keyword>
<reference evidence="8 9" key="1">
    <citation type="journal article" date="2011" name="J. Bacteriol.">
        <title>Complete genome sequence of Algoriphagus sp. PR1, bacterial prey of a colony-forming choanoflagellate.</title>
        <authorList>
            <person name="Alegado R.A."/>
            <person name="Ferriera S."/>
            <person name="Nusbaum C."/>
            <person name="Young S.K."/>
            <person name="Zeng Q."/>
            <person name="Imamovic A."/>
            <person name="Fairclough S.R."/>
            <person name="King N."/>
        </authorList>
    </citation>
    <scope>NUCLEOTIDE SEQUENCE [LARGE SCALE GENOMIC DNA]</scope>
    <source>
        <strain evidence="8 9">PR1</strain>
    </source>
</reference>
<dbReference type="eggNOG" id="COG3119">
    <property type="taxonomic scope" value="Bacteria"/>
</dbReference>
<gene>
    <name evidence="8" type="ORF">ALPR1_16533</name>
</gene>
<proteinExistence type="inferred from homology"/>
<evidence type="ECO:0000313" key="9">
    <source>
        <dbReference type="Proteomes" id="UP000003919"/>
    </source>
</evidence>
<keyword evidence="5" id="KW-0378">Hydrolase</keyword>
<dbReference type="Gene3D" id="3.40.720.10">
    <property type="entry name" value="Alkaline Phosphatase, subunit A"/>
    <property type="match status" value="1"/>
</dbReference>
<evidence type="ECO:0000313" key="8">
    <source>
        <dbReference type="EMBL" id="EAZ79273.1"/>
    </source>
</evidence>
<evidence type="ECO:0000256" key="1">
    <source>
        <dbReference type="ARBA" id="ARBA00001913"/>
    </source>
</evidence>
<comment type="cofactor">
    <cofactor evidence="1">
        <name>Ca(2+)</name>
        <dbReference type="ChEBI" id="CHEBI:29108"/>
    </cofactor>
</comment>
<dbReference type="HOGENOM" id="CLU_006332_10_4_10"/>
<keyword evidence="4" id="KW-0732">Signal</keyword>
<feature type="domain" description="Sulfatase N-terminal" evidence="7">
    <location>
        <begin position="29"/>
        <end position="373"/>
    </location>
</feature>
<sequence length="512" mass="57885">MKIFTNKTVTLIWCLIAFASCKKETVQPPNVIVFLVDDLGWNDTSLPMDGQSTLYNQRYQTPNLEKLASQGKMFTHARSNAICVPSRVSLLTGQNFMRHQVKGDIIEQYNVRKTLWFPPGKVIEKPENMLPAMLKKQGYRTIISGKYHACDLCPEDKSPTPEAAGFDVNIAGTGFGAPKSYYGIDSFQRKNTETQPMPGLESYFGKEIHLTEALTIEALKASKVAVDKGQPFFLYLSHHAVHTPIQEQKPYRENYTLTEGEPEAEAAYATMIEGVDNSLGEVIKALDDWGIANNTLLIFYSDNGGRVLFRGKKSLYGDFEFNYPLRSGKASNYEGGIRVPCVVRWPGKVKKQTVSDAPLVIEDIYTTVLEATHTKIPDDYAIDGMSWLPVLEKEEPQKAFKDRSMFFFMPYRFDGVTYNGNDFSNGGVKPSASFIKGDWKLIYFFEEEIFELYNLKEDVGEQKNLFASQPEKAKEMINALNQNMAEKKITILPKHLPSQEPVLWPKAAYDKL</sequence>
<dbReference type="InterPro" id="IPR024607">
    <property type="entry name" value="Sulfatase_CS"/>
</dbReference>
<organism evidence="8 9">
    <name type="scientific">Algoriphagus machipongonensis</name>
    <dbReference type="NCBI Taxonomy" id="388413"/>
    <lineage>
        <taxon>Bacteria</taxon>
        <taxon>Pseudomonadati</taxon>
        <taxon>Bacteroidota</taxon>
        <taxon>Cytophagia</taxon>
        <taxon>Cytophagales</taxon>
        <taxon>Cyclobacteriaceae</taxon>
        <taxon>Algoriphagus</taxon>
    </lineage>
</organism>
<dbReference type="SUPFAM" id="SSF53649">
    <property type="entry name" value="Alkaline phosphatase-like"/>
    <property type="match status" value="1"/>
</dbReference>
<dbReference type="AlphaFoldDB" id="A3I2G9"/>
<keyword evidence="9" id="KW-1185">Reference proteome</keyword>
<dbReference type="PROSITE" id="PS00149">
    <property type="entry name" value="SULFATASE_2"/>
    <property type="match status" value="1"/>
</dbReference>
<dbReference type="OrthoDB" id="9764377at2"/>
<dbReference type="Gene3D" id="3.30.1120.10">
    <property type="match status" value="1"/>
</dbReference>
<keyword evidence="6" id="KW-0106">Calcium</keyword>
<dbReference type="PANTHER" id="PTHR42693:SF42">
    <property type="entry name" value="ARYLSULFATASE G"/>
    <property type="match status" value="1"/>
</dbReference>
<accession>A3I2G9</accession>
<dbReference type="STRING" id="388413.ALPR1_16533"/>
<dbReference type="InterPro" id="IPR050738">
    <property type="entry name" value="Sulfatase"/>
</dbReference>
<comment type="similarity">
    <text evidence="2">Belongs to the sulfatase family.</text>
</comment>
<dbReference type="GO" id="GO:0004065">
    <property type="term" value="F:arylsulfatase activity"/>
    <property type="evidence" value="ECO:0007669"/>
    <property type="project" value="TreeGrafter"/>
</dbReference>
<evidence type="ECO:0000259" key="7">
    <source>
        <dbReference type="Pfam" id="PF00884"/>
    </source>
</evidence>